<sequence>MKIVDFSTLPIYPSLPEVAAALRRGHELVLEAPPGAGKTTAVPLSLVRESWLDGRKIVMLEPRRMAARAAAARMAQMLDEPVGRTVGYSIRLENCTSEHTRIEVVTEGILTRRLQTDPGLEDVGLVIFDEFHERSLDADLCLALCLQGRELFREGGPLRLLVMSATLDGEAVSRLLGGAPVIASEGRQYPVETHQLGPQRLRDPIAAPTAAAVRRALQEQDGNVLVFLPGQREINQVGRALRDGLPADVQLQPLYGGLSLARQQAAIDPPPAGKRKVVLATNVAETSLTIEGITAVVDSGLVREAEFDPGTGITRLTTRRVSRASAEQRRGRAGRLAPGHCYRLWSEEQDSQLVAQTSPEILHADLAPLTLQLLAWGVDNPAELAWLDQPPSAPWQQALGILEQVGAVFFNEAGRPQLTPHGVRLAQVPLHPRLAHMLLVGCDIHATETACLLAAVLSERNPLADAGPDIAATLAVLMGEQSCPPNAQAWYRQTWLQARRYARQATDVHKPRKFALDVDAADVVGILVASAWPDRIGRRRGDSGSDYLLSNGRGAQLAEGDPLLREGWLAVAEIGGQAGSDSDRIYTAAALNPRCFNTVLSSLVQQEEVVEWDLRQERFVAERRRAIGALELSREPLPDVSGEARGRALLGVIRRRGLDLLPWTAGLRQWRARVQLLHDNHPDPTDNPWPDLSDTALMGSLEHWLLPYLNEVRRLDDFRQVDLHTILRAMLPWPLPLDLERLAPEHFGVPSGSSVRIDYTQTPPVLAVKLQEMFGCEATPTVADGRVALQVHLLSPAGRPLQVTQDLASFWRNAYADVRREMRGRYPKHPWPEDPLQAPPTRRTKSQLGLV</sequence>
<keyword evidence="3 8" id="KW-0347">Helicase</keyword>
<dbReference type="InterPro" id="IPR056329">
    <property type="entry name" value="CON_HrpB"/>
</dbReference>
<gene>
    <name evidence="8" type="primary">hrpB</name>
    <name evidence="8" type="ORF">E4634_04035</name>
</gene>
<dbReference type="Pfam" id="PF08482">
    <property type="entry name" value="HrpB_C"/>
    <property type="match status" value="1"/>
</dbReference>
<keyword evidence="1" id="KW-0547">Nucleotide-binding</keyword>
<dbReference type="PANTHER" id="PTHR43519:SF1">
    <property type="entry name" value="ATP-DEPENDENT RNA HELICASE HRPB"/>
    <property type="match status" value="1"/>
</dbReference>
<keyword evidence="2" id="KW-0378">Hydrolase</keyword>
<dbReference type="InterPro" id="IPR001650">
    <property type="entry name" value="Helicase_C-like"/>
</dbReference>
<dbReference type="InterPro" id="IPR007502">
    <property type="entry name" value="Helicase-assoc_dom"/>
</dbReference>
<accession>A0A4Z0M6N4</accession>
<dbReference type="AlphaFoldDB" id="A0A4Z0M6N4"/>
<feature type="domain" description="Helicase C-terminal" evidence="7">
    <location>
        <begin position="212"/>
        <end position="377"/>
    </location>
</feature>
<evidence type="ECO:0000256" key="5">
    <source>
        <dbReference type="SAM" id="MobiDB-lite"/>
    </source>
</evidence>
<dbReference type="EMBL" id="SRLE01000004">
    <property type="protein sequence ID" value="TGD75181.1"/>
    <property type="molecule type" value="Genomic_DNA"/>
</dbReference>
<dbReference type="GO" id="GO:0003676">
    <property type="term" value="F:nucleic acid binding"/>
    <property type="evidence" value="ECO:0007669"/>
    <property type="project" value="InterPro"/>
</dbReference>
<organism evidence="8 9">
    <name type="scientific">Mangrovimicrobium sediminis</name>
    <dbReference type="NCBI Taxonomy" id="2562682"/>
    <lineage>
        <taxon>Bacteria</taxon>
        <taxon>Pseudomonadati</taxon>
        <taxon>Pseudomonadota</taxon>
        <taxon>Gammaproteobacteria</taxon>
        <taxon>Cellvibrionales</taxon>
        <taxon>Halieaceae</taxon>
        <taxon>Mangrovimicrobium</taxon>
    </lineage>
</organism>
<comment type="caution">
    <text evidence="8">The sequence shown here is derived from an EMBL/GenBank/DDBJ whole genome shotgun (WGS) entry which is preliminary data.</text>
</comment>
<keyword evidence="9" id="KW-1185">Reference proteome</keyword>
<dbReference type="Gene3D" id="3.40.50.300">
    <property type="entry name" value="P-loop containing nucleotide triphosphate hydrolases"/>
    <property type="match status" value="2"/>
</dbReference>
<dbReference type="RefSeq" id="WP_135441322.1">
    <property type="nucleotide sequence ID" value="NZ_SRLE01000004.1"/>
</dbReference>
<dbReference type="InterPro" id="IPR049614">
    <property type="entry name" value="HrpB_DEXH"/>
</dbReference>
<dbReference type="PROSITE" id="PS51192">
    <property type="entry name" value="HELICASE_ATP_BIND_1"/>
    <property type="match status" value="1"/>
</dbReference>
<name>A0A4Z0M6N4_9GAMM</name>
<dbReference type="SMART" id="SM00847">
    <property type="entry name" value="HA2"/>
    <property type="match status" value="1"/>
</dbReference>
<proteinExistence type="predicted"/>
<dbReference type="NCBIfam" id="TIGR01970">
    <property type="entry name" value="DEAH_box_HrpB"/>
    <property type="match status" value="1"/>
</dbReference>
<dbReference type="InterPro" id="IPR027417">
    <property type="entry name" value="P-loop_NTPase"/>
</dbReference>
<dbReference type="InterPro" id="IPR013689">
    <property type="entry name" value="RNA_helicase_ATP-dep_HrpB_C"/>
</dbReference>
<feature type="domain" description="Helicase ATP-binding" evidence="6">
    <location>
        <begin position="19"/>
        <end position="185"/>
    </location>
</feature>
<dbReference type="Pfam" id="PF00270">
    <property type="entry name" value="DEAD"/>
    <property type="match status" value="1"/>
</dbReference>
<dbReference type="SMART" id="SM00490">
    <property type="entry name" value="HELICc"/>
    <property type="match status" value="1"/>
</dbReference>
<dbReference type="SUPFAM" id="SSF52540">
    <property type="entry name" value="P-loop containing nucleoside triphosphate hydrolases"/>
    <property type="match status" value="1"/>
</dbReference>
<dbReference type="GO" id="GO:0016787">
    <property type="term" value="F:hydrolase activity"/>
    <property type="evidence" value="ECO:0007669"/>
    <property type="project" value="UniProtKB-KW"/>
</dbReference>
<evidence type="ECO:0000259" key="7">
    <source>
        <dbReference type="PROSITE" id="PS51194"/>
    </source>
</evidence>
<protein>
    <submittedName>
        <fullName evidence="8">ATP-dependent helicase HrpB</fullName>
    </submittedName>
</protein>
<feature type="region of interest" description="Disordered" evidence="5">
    <location>
        <begin position="826"/>
        <end position="851"/>
    </location>
</feature>
<evidence type="ECO:0000256" key="3">
    <source>
        <dbReference type="ARBA" id="ARBA00022806"/>
    </source>
</evidence>
<evidence type="ECO:0000256" key="4">
    <source>
        <dbReference type="ARBA" id="ARBA00022840"/>
    </source>
</evidence>
<reference evidence="8 9" key="1">
    <citation type="submission" date="2019-04" db="EMBL/GenBank/DDBJ databases">
        <title>Taxonomy of novel Haliea sp. from mangrove soil of West Coast of India.</title>
        <authorList>
            <person name="Verma A."/>
            <person name="Kumar P."/>
            <person name="Krishnamurthi S."/>
        </authorList>
    </citation>
    <scope>NUCLEOTIDE SEQUENCE [LARGE SCALE GENOMIC DNA]</scope>
    <source>
        <strain evidence="8 9">SAOS-164</strain>
    </source>
</reference>
<dbReference type="OrthoDB" id="9805617at2"/>
<dbReference type="Pfam" id="PF24473">
    <property type="entry name" value="CON_HrpB"/>
    <property type="match status" value="1"/>
</dbReference>
<dbReference type="InterPro" id="IPR011545">
    <property type="entry name" value="DEAD/DEAH_box_helicase_dom"/>
</dbReference>
<dbReference type="Gene3D" id="1.20.120.1080">
    <property type="match status" value="1"/>
</dbReference>
<evidence type="ECO:0000256" key="1">
    <source>
        <dbReference type="ARBA" id="ARBA00022741"/>
    </source>
</evidence>
<keyword evidence="4" id="KW-0067">ATP-binding</keyword>
<evidence type="ECO:0000313" key="9">
    <source>
        <dbReference type="Proteomes" id="UP000298050"/>
    </source>
</evidence>
<evidence type="ECO:0000313" key="8">
    <source>
        <dbReference type="EMBL" id="TGD75181.1"/>
    </source>
</evidence>
<dbReference type="PROSITE" id="PS51194">
    <property type="entry name" value="HELICASE_CTER"/>
    <property type="match status" value="1"/>
</dbReference>
<dbReference type="Proteomes" id="UP000298050">
    <property type="component" value="Unassembled WGS sequence"/>
</dbReference>
<dbReference type="Pfam" id="PF00271">
    <property type="entry name" value="Helicase_C"/>
    <property type="match status" value="1"/>
</dbReference>
<dbReference type="FunFam" id="3.40.50.300:FF:002125">
    <property type="entry name" value="ATP-dependent helicase HrpB"/>
    <property type="match status" value="1"/>
</dbReference>
<dbReference type="GO" id="GO:0004386">
    <property type="term" value="F:helicase activity"/>
    <property type="evidence" value="ECO:0007669"/>
    <property type="project" value="UniProtKB-KW"/>
</dbReference>
<dbReference type="CDD" id="cd17990">
    <property type="entry name" value="DEXHc_HrpB"/>
    <property type="match status" value="1"/>
</dbReference>
<dbReference type="PIRSF" id="PIRSF005496">
    <property type="entry name" value="ATP_hel_hrpB"/>
    <property type="match status" value="1"/>
</dbReference>
<dbReference type="InterPro" id="IPR010225">
    <property type="entry name" value="HrpB"/>
</dbReference>
<evidence type="ECO:0000259" key="6">
    <source>
        <dbReference type="PROSITE" id="PS51192"/>
    </source>
</evidence>
<dbReference type="SMART" id="SM00487">
    <property type="entry name" value="DEXDc"/>
    <property type="match status" value="1"/>
</dbReference>
<evidence type="ECO:0000256" key="2">
    <source>
        <dbReference type="ARBA" id="ARBA00022801"/>
    </source>
</evidence>
<dbReference type="GO" id="GO:0005524">
    <property type="term" value="F:ATP binding"/>
    <property type="evidence" value="ECO:0007669"/>
    <property type="project" value="UniProtKB-KW"/>
</dbReference>
<dbReference type="CDD" id="cd18791">
    <property type="entry name" value="SF2_C_RHA"/>
    <property type="match status" value="1"/>
</dbReference>
<dbReference type="InterPro" id="IPR014001">
    <property type="entry name" value="Helicase_ATP-bd"/>
</dbReference>
<dbReference type="PANTHER" id="PTHR43519">
    <property type="entry name" value="ATP-DEPENDENT RNA HELICASE HRPB"/>
    <property type="match status" value="1"/>
</dbReference>